<reference evidence="5" key="1">
    <citation type="submission" date="2009-12" db="EMBL/GenBank/DDBJ databases">
        <authorList>
            <person name="Weinstock G."/>
            <person name="Sodergren E."/>
            <person name="Clifton S."/>
            <person name="Fulton L."/>
            <person name="Fulton B."/>
            <person name="Courtney L."/>
            <person name="Fronick C."/>
            <person name="Harrison M."/>
            <person name="Strong C."/>
            <person name="Farmer C."/>
            <person name="Delahaunty K."/>
            <person name="Markovic C."/>
            <person name="Hall O."/>
            <person name="Minx P."/>
            <person name="Tomlinson C."/>
            <person name="Mitreva M."/>
            <person name="Nelson J."/>
            <person name="Hou S."/>
            <person name="Wollam A."/>
            <person name="Pepin K.H."/>
            <person name="Johnson M."/>
            <person name="Bhonagiri V."/>
            <person name="Nash W.E."/>
            <person name="Warren W."/>
            <person name="Chinwalla A."/>
            <person name="Mardis E.R."/>
            <person name="Wilson R.K."/>
        </authorList>
    </citation>
    <scope>NUCLEOTIDE SEQUENCE [LARGE SCALE GENOMIC DNA]</scope>
    <source>
        <strain evidence="5">DSM 4541</strain>
    </source>
</reference>
<dbReference type="SMART" id="SM01134">
    <property type="entry name" value="DeoRC"/>
    <property type="match status" value="1"/>
</dbReference>
<evidence type="ECO:0000259" key="4">
    <source>
        <dbReference type="PROSITE" id="PS51000"/>
    </source>
</evidence>
<protein>
    <submittedName>
        <fullName evidence="5">Transcriptional regulator, DeoR family</fullName>
    </submittedName>
</protein>
<dbReference type="Pfam" id="PF08220">
    <property type="entry name" value="HTH_DeoR"/>
    <property type="match status" value="1"/>
</dbReference>
<organism evidence="5 6">
    <name type="scientific">Providencia rustigianii DSM 4541</name>
    <dbReference type="NCBI Taxonomy" id="500637"/>
    <lineage>
        <taxon>Bacteria</taxon>
        <taxon>Pseudomonadati</taxon>
        <taxon>Pseudomonadota</taxon>
        <taxon>Gammaproteobacteria</taxon>
        <taxon>Enterobacterales</taxon>
        <taxon>Morganellaceae</taxon>
        <taxon>Providencia</taxon>
    </lineage>
</organism>
<dbReference type="PROSITE" id="PS00894">
    <property type="entry name" value="HTH_DEOR_1"/>
    <property type="match status" value="1"/>
</dbReference>
<evidence type="ECO:0000256" key="2">
    <source>
        <dbReference type="ARBA" id="ARBA00023125"/>
    </source>
</evidence>
<dbReference type="PANTHER" id="PTHR30363">
    <property type="entry name" value="HTH-TYPE TRANSCRIPTIONAL REGULATOR SRLR-RELATED"/>
    <property type="match status" value="1"/>
</dbReference>
<keyword evidence="2" id="KW-0238">DNA-binding</keyword>
<evidence type="ECO:0000256" key="3">
    <source>
        <dbReference type="ARBA" id="ARBA00023163"/>
    </source>
</evidence>
<dbReference type="eggNOG" id="COG1349">
    <property type="taxonomic scope" value="Bacteria"/>
</dbReference>
<dbReference type="GO" id="GO:0003700">
    <property type="term" value="F:DNA-binding transcription factor activity"/>
    <property type="evidence" value="ECO:0007669"/>
    <property type="project" value="InterPro"/>
</dbReference>
<evidence type="ECO:0000313" key="6">
    <source>
        <dbReference type="Proteomes" id="UP000005512"/>
    </source>
</evidence>
<evidence type="ECO:0000313" key="5">
    <source>
        <dbReference type="EMBL" id="EFB70814.1"/>
    </source>
</evidence>
<dbReference type="InterPro" id="IPR001034">
    <property type="entry name" value="DeoR_HTH"/>
</dbReference>
<comment type="caution">
    <text evidence="5">The sequence shown here is derived from an EMBL/GenBank/DDBJ whole genome shotgun (WGS) entry which is preliminary data.</text>
</comment>
<dbReference type="Pfam" id="PF00455">
    <property type="entry name" value="DeoRC"/>
    <property type="match status" value="1"/>
</dbReference>
<sequence>MKPLQVSTKQRGAVRPRHYKKDCRVIETKQKERLRRLSECIKRSGRIHLKEAARILEVSEMTIRRDLNADTEGPIPMSLLGGYIVSVTQPTSHLSPTEHHADIFTPDQTEELYIPNLAASMVSEDDVIFFDNGIEMATLISLIPEEISFTGICYSHNVFLALSQKKNATALLCGGEYRPKSDSFYSPTLPSLLDSINPKKAFMSATGVHSTYGVTCYNIDDLPMKKKGMEKSIRKILLAPYNLFDEVATANMGELSQFDVIVTNRQLTDEYETYCRNGFVKVIY</sequence>
<dbReference type="Proteomes" id="UP000005512">
    <property type="component" value="Unassembled WGS sequence"/>
</dbReference>
<dbReference type="EMBL" id="ABXV02000046">
    <property type="protein sequence ID" value="EFB70814.1"/>
    <property type="molecule type" value="Genomic_DNA"/>
</dbReference>
<keyword evidence="3" id="KW-0804">Transcription</keyword>
<dbReference type="InterPro" id="IPR018356">
    <property type="entry name" value="Tscrpt_reg_HTH_DeoR_CS"/>
</dbReference>
<dbReference type="InterPro" id="IPR014036">
    <property type="entry name" value="DeoR-like_C"/>
</dbReference>
<keyword evidence="6" id="KW-1185">Reference proteome</keyword>
<name>D1P6W7_9GAMM</name>
<dbReference type="PROSITE" id="PS51000">
    <property type="entry name" value="HTH_DEOR_2"/>
    <property type="match status" value="1"/>
</dbReference>
<dbReference type="PANTHER" id="PTHR30363:SF8">
    <property type="entry name" value="DEOXYRIBOSE OPERON REPRESSOR"/>
    <property type="match status" value="1"/>
</dbReference>
<gene>
    <name evidence="5" type="ORF">PROVRUST_07987</name>
</gene>
<dbReference type="InterPro" id="IPR050313">
    <property type="entry name" value="Carb_Metab_HTH_regulators"/>
</dbReference>
<dbReference type="InterPro" id="IPR037171">
    <property type="entry name" value="NagB/RpiA_transferase-like"/>
</dbReference>
<evidence type="ECO:0000256" key="1">
    <source>
        <dbReference type="ARBA" id="ARBA00023015"/>
    </source>
</evidence>
<dbReference type="HOGENOM" id="CLU_060699_4_0_6"/>
<dbReference type="SMART" id="SM00420">
    <property type="entry name" value="HTH_DEOR"/>
    <property type="match status" value="1"/>
</dbReference>
<accession>D1P6W7</accession>
<dbReference type="GO" id="GO:0003677">
    <property type="term" value="F:DNA binding"/>
    <property type="evidence" value="ECO:0007669"/>
    <property type="project" value="UniProtKB-KW"/>
</dbReference>
<dbReference type="STRING" id="500637.PROVRUST_07987"/>
<dbReference type="AlphaFoldDB" id="D1P6W7"/>
<keyword evidence="1" id="KW-0805">Transcription regulation</keyword>
<proteinExistence type="predicted"/>
<dbReference type="SUPFAM" id="SSF100950">
    <property type="entry name" value="NagB/RpiA/CoA transferase-like"/>
    <property type="match status" value="1"/>
</dbReference>
<feature type="domain" description="HTH deoR-type" evidence="4">
    <location>
        <begin position="30"/>
        <end position="85"/>
    </location>
</feature>